<feature type="region of interest" description="Disordered" evidence="8">
    <location>
        <begin position="692"/>
        <end position="715"/>
    </location>
</feature>
<feature type="transmembrane region" description="Helical" evidence="9">
    <location>
        <begin position="434"/>
        <end position="453"/>
    </location>
</feature>
<keyword evidence="7 9" id="KW-0472">Membrane</keyword>
<dbReference type="RefSeq" id="WP_221315914.1">
    <property type="nucleotide sequence ID" value="NZ_JACHIV010000001.1"/>
</dbReference>
<feature type="transmembrane region" description="Helical" evidence="9">
    <location>
        <begin position="459"/>
        <end position="482"/>
    </location>
</feature>
<protein>
    <submittedName>
        <fullName evidence="12">4-amino-4-deoxy-L-arabinose transferase-like glycosyltransferase</fullName>
    </submittedName>
</protein>
<evidence type="ECO:0000256" key="9">
    <source>
        <dbReference type="SAM" id="Phobius"/>
    </source>
</evidence>
<dbReference type="GO" id="GO:0010041">
    <property type="term" value="P:response to iron(III) ion"/>
    <property type="evidence" value="ECO:0007669"/>
    <property type="project" value="TreeGrafter"/>
</dbReference>
<feature type="transmembrane region" description="Helical" evidence="9">
    <location>
        <begin position="221"/>
        <end position="241"/>
    </location>
</feature>
<feature type="region of interest" description="Disordered" evidence="8">
    <location>
        <begin position="523"/>
        <end position="584"/>
    </location>
</feature>
<evidence type="ECO:0000259" key="11">
    <source>
        <dbReference type="Pfam" id="PF24878"/>
    </source>
</evidence>
<keyword evidence="5 9" id="KW-0812">Transmembrane</keyword>
<evidence type="ECO:0000256" key="6">
    <source>
        <dbReference type="ARBA" id="ARBA00022989"/>
    </source>
</evidence>
<dbReference type="Proteomes" id="UP000580474">
    <property type="component" value="Unassembled WGS sequence"/>
</dbReference>
<feature type="domain" description="Glycosyltransferase RgtA/B/C/D-like" evidence="10">
    <location>
        <begin position="80"/>
        <end position="238"/>
    </location>
</feature>
<dbReference type="AlphaFoldDB" id="A0A840NK56"/>
<dbReference type="PANTHER" id="PTHR33908">
    <property type="entry name" value="MANNOSYLTRANSFERASE YKCB-RELATED"/>
    <property type="match status" value="1"/>
</dbReference>
<feature type="compositionally biased region" description="Gly residues" evidence="8">
    <location>
        <begin position="531"/>
        <end position="552"/>
    </location>
</feature>
<dbReference type="InterPro" id="IPR056785">
    <property type="entry name" value="YkcA/B-like_C"/>
</dbReference>
<dbReference type="PANTHER" id="PTHR33908:SF3">
    <property type="entry name" value="UNDECAPRENYL PHOSPHATE-ALPHA-4-AMINO-4-DEOXY-L-ARABINOSE ARABINOSYL TRANSFERASE"/>
    <property type="match status" value="1"/>
</dbReference>
<comment type="caution">
    <text evidence="12">The sequence shown here is derived from an EMBL/GenBank/DDBJ whole genome shotgun (WGS) entry which is preliminary data.</text>
</comment>
<feature type="transmembrane region" description="Helical" evidence="9">
    <location>
        <begin position="179"/>
        <end position="212"/>
    </location>
</feature>
<dbReference type="GO" id="GO:0016763">
    <property type="term" value="F:pentosyltransferase activity"/>
    <property type="evidence" value="ECO:0007669"/>
    <property type="project" value="TreeGrafter"/>
</dbReference>
<reference evidence="12 13" key="1">
    <citation type="submission" date="2020-08" db="EMBL/GenBank/DDBJ databases">
        <title>Sequencing the genomes of 1000 actinobacteria strains.</title>
        <authorList>
            <person name="Klenk H.-P."/>
        </authorList>
    </citation>
    <scope>NUCLEOTIDE SEQUENCE [LARGE SCALE GENOMIC DNA]</scope>
    <source>
        <strain evidence="12 13">DSM 45582</strain>
    </source>
</reference>
<sequence>MRKLERSRAARLVLGGSTDPPWARPALIGVLAVAAVLDTWALSINEWANTYYSATVLGMTRSWEAFFYGSLDAASFITVDKPPLALWAQALSARAFGFNSWSLLVPQAVFAVLTVLVLHHLVRRSFGHAAGLLAALVLAVTPIAVAMARHNNPDSLLVLLTVLALWAASNAIRSGKALPLLWCAVAIGLAFNVKMLQAYFVLPVIAVVHLVAARPRWPRKLLHLGAATAVLVVVSASWMVVVDSVPAGSRPYVGGSTDNTVLDLLLGYNGLGRVFGQDHIASPGMMGGGPGGGGTGGGPPGGMPGQLPPGGPGGGGPGGGPGGGGPGGGPGGDDGGLTRLIGDQVAGQISWLFPLALCGAIAALVYLRRRPRHSAQRADFLLWSGTLLVTAAVFSFASGIWHPYYTVALAPPLAAVVGIGVVCMVRLFRVSTRWGALLPTSIAATGAWAYHLLDDDFVPWLPPLIAVLTAVSVLVLALLLAFPRQRRIRRAKAGMAAVLAGIVAMLSGPTAYALTPLSTPIQATFPSAGPSGQGGPGGGGPGGGRGGQGGPKQGQRATPPNTAPDGRNADGTRGGGPGGQSTEVSDEVVRYLTDNHRDETWLVAVVGAMVAAPIILDTGRPVMAVGGYNGNDPAPTVDALQNYVREGKLRYVWTDGTSGVRSTGGEVDTRVVDESMTWVVRHCTAVDPAAYGDTGDTGTADDTTRTRLYDCETPH</sequence>
<dbReference type="Pfam" id="PF24878">
    <property type="entry name" value="YkcB_C"/>
    <property type="match status" value="1"/>
</dbReference>
<proteinExistence type="predicted"/>
<comment type="subcellular location">
    <subcellularLocation>
        <location evidence="1">Cell membrane</location>
        <topology evidence="1">Multi-pass membrane protein</topology>
    </subcellularLocation>
</comment>
<feature type="compositionally biased region" description="Low complexity" evidence="8">
    <location>
        <begin position="692"/>
        <end position="701"/>
    </location>
</feature>
<evidence type="ECO:0000256" key="4">
    <source>
        <dbReference type="ARBA" id="ARBA00022679"/>
    </source>
</evidence>
<evidence type="ECO:0000313" key="12">
    <source>
        <dbReference type="EMBL" id="MBB5071451.1"/>
    </source>
</evidence>
<evidence type="ECO:0000256" key="8">
    <source>
        <dbReference type="SAM" id="MobiDB-lite"/>
    </source>
</evidence>
<keyword evidence="6 9" id="KW-1133">Transmembrane helix</keyword>
<evidence type="ECO:0000313" key="13">
    <source>
        <dbReference type="Proteomes" id="UP000580474"/>
    </source>
</evidence>
<dbReference type="GO" id="GO:0009103">
    <property type="term" value="P:lipopolysaccharide biosynthetic process"/>
    <property type="evidence" value="ECO:0007669"/>
    <property type="project" value="UniProtKB-ARBA"/>
</dbReference>
<dbReference type="InterPro" id="IPR038731">
    <property type="entry name" value="RgtA/B/C-like"/>
</dbReference>
<evidence type="ECO:0000256" key="3">
    <source>
        <dbReference type="ARBA" id="ARBA00022676"/>
    </source>
</evidence>
<keyword evidence="2" id="KW-1003">Cell membrane</keyword>
<dbReference type="GO" id="GO:0005886">
    <property type="term" value="C:plasma membrane"/>
    <property type="evidence" value="ECO:0007669"/>
    <property type="project" value="UniProtKB-SubCell"/>
</dbReference>
<feature type="transmembrane region" description="Helical" evidence="9">
    <location>
        <begin position="155"/>
        <end position="173"/>
    </location>
</feature>
<feature type="region of interest" description="Disordered" evidence="8">
    <location>
        <begin position="284"/>
        <end position="337"/>
    </location>
</feature>
<name>A0A840NK56_9PSEU</name>
<feature type="domain" description="Putative mannosyltransferase YkcA/B-like C-terminal" evidence="11">
    <location>
        <begin position="589"/>
        <end position="680"/>
    </location>
</feature>
<feature type="compositionally biased region" description="Basic and acidic residues" evidence="8">
    <location>
        <begin position="702"/>
        <end position="715"/>
    </location>
</feature>
<feature type="transmembrane region" description="Helical" evidence="9">
    <location>
        <begin position="407"/>
        <end position="427"/>
    </location>
</feature>
<feature type="transmembrane region" description="Helical" evidence="9">
    <location>
        <begin position="101"/>
        <end position="122"/>
    </location>
</feature>
<keyword evidence="4 12" id="KW-0808">Transferase</keyword>
<feature type="compositionally biased region" description="Gly residues" evidence="8">
    <location>
        <begin position="312"/>
        <end position="335"/>
    </location>
</feature>
<feature type="compositionally biased region" description="Gly residues" evidence="8">
    <location>
        <begin position="285"/>
        <end position="304"/>
    </location>
</feature>
<dbReference type="Pfam" id="PF13231">
    <property type="entry name" value="PMT_2"/>
    <property type="match status" value="1"/>
</dbReference>
<evidence type="ECO:0000256" key="7">
    <source>
        <dbReference type="ARBA" id="ARBA00023136"/>
    </source>
</evidence>
<keyword evidence="3" id="KW-0328">Glycosyltransferase</keyword>
<feature type="transmembrane region" description="Helical" evidence="9">
    <location>
        <begin position="380"/>
        <end position="401"/>
    </location>
</feature>
<organism evidence="12 13">
    <name type="scientific">Saccharopolyspora gloriosae</name>
    <dbReference type="NCBI Taxonomy" id="455344"/>
    <lineage>
        <taxon>Bacteria</taxon>
        <taxon>Bacillati</taxon>
        <taxon>Actinomycetota</taxon>
        <taxon>Actinomycetes</taxon>
        <taxon>Pseudonocardiales</taxon>
        <taxon>Pseudonocardiaceae</taxon>
        <taxon>Saccharopolyspora</taxon>
    </lineage>
</organism>
<accession>A0A840NK56</accession>
<feature type="transmembrane region" description="Helical" evidence="9">
    <location>
        <begin position="128"/>
        <end position="148"/>
    </location>
</feature>
<keyword evidence="13" id="KW-1185">Reference proteome</keyword>
<evidence type="ECO:0000256" key="2">
    <source>
        <dbReference type="ARBA" id="ARBA00022475"/>
    </source>
</evidence>
<feature type="transmembrane region" description="Helical" evidence="9">
    <location>
        <begin position="349"/>
        <end position="368"/>
    </location>
</feature>
<feature type="transmembrane region" description="Helical" evidence="9">
    <location>
        <begin position="494"/>
        <end position="514"/>
    </location>
</feature>
<dbReference type="InterPro" id="IPR050297">
    <property type="entry name" value="LipidA_mod_glycosyltrf_83"/>
</dbReference>
<evidence type="ECO:0000256" key="5">
    <source>
        <dbReference type="ARBA" id="ARBA00022692"/>
    </source>
</evidence>
<evidence type="ECO:0000259" key="10">
    <source>
        <dbReference type="Pfam" id="PF13231"/>
    </source>
</evidence>
<evidence type="ECO:0000256" key="1">
    <source>
        <dbReference type="ARBA" id="ARBA00004651"/>
    </source>
</evidence>
<dbReference type="EMBL" id="JACHIV010000001">
    <property type="protein sequence ID" value="MBB5071451.1"/>
    <property type="molecule type" value="Genomic_DNA"/>
</dbReference>
<gene>
    <name evidence="12" type="ORF">BJ969_004539</name>
</gene>